<dbReference type="HOGENOM" id="CLU_042340_1_0_1"/>
<dbReference type="InterPro" id="IPR011333">
    <property type="entry name" value="SKP1/BTB/POZ_sf"/>
</dbReference>
<dbReference type="PhylomeDB" id="B4LJ01"/>
<dbReference type="SUPFAM" id="SSF54695">
    <property type="entry name" value="POZ domain"/>
    <property type="match status" value="1"/>
</dbReference>
<protein>
    <recommendedName>
        <fullName evidence="1">BACK domain-containing protein</fullName>
    </recommendedName>
</protein>
<dbReference type="OMA" id="QLPIWDI"/>
<gene>
    <name evidence="2" type="primary">Dvir\GJ20856</name>
    <name evidence="2" type="ORF">Dvir_GJ20856</name>
</gene>
<dbReference type="SMR" id="B4LJ01"/>
<evidence type="ECO:0000313" key="2">
    <source>
        <dbReference type="EMBL" id="EDW60451.1"/>
    </source>
</evidence>
<dbReference type="InterPro" id="IPR031750">
    <property type="entry name" value="DUF4734"/>
</dbReference>
<accession>B4LJ01</accession>
<dbReference type="Proteomes" id="UP000008792">
    <property type="component" value="Unassembled WGS sequence"/>
</dbReference>
<reference evidence="2 3" key="1">
    <citation type="journal article" date="2007" name="Nature">
        <title>Evolution of genes and genomes on the Drosophila phylogeny.</title>
        <authorList>
            <consortium name="Drosophila 12 Genomes Consortium"/>
            <person name="Clark A.G."/>
            <person name="Eisen M.B."/>
            <person name="Smith D.R."/>
            <person name="Bergman C.M."/>
            <person name="Oliver B."/>
            <person name="Markow T.A."/>
            <person name="Kaufman T.C."/>
            <person name="Kellis M."/>
            <person name="Gelbart W."/>
            <person name="Iyer V.N."/>
            <person name="Pollard D.A."/>
            <person name="Sackton T.B."/>
            <person name="Larracuente A.M."/>
            <person name="Singh N.D."/>
            <person name="Abad J.P."/>
            <person name="Abt D.N."/>
            <person name="Adryan B."/>
            <person name="Aguade M."/>
            <person name="Akashi H."/>
            <person name="Anderson W.W."/>
            <person name="Aquadro C.F."/>
            <person name="Ardell D.H."/>
            <person name="Arguello R."/>
            <person name="Artieri C.G."/>
            <person name="Barbash D.A."/>
            <person name="Barker D."/>
            <person name="Barsanti P."/>
            <person name="Batterham P."/>
            <person name="Batzoglou S."/>
            <person name="Begun D."/>
            <person name="Bhutkar A."/>
            <person name="Blanco E."/>
            <person name="Bosak S.A."/>
            <person name="Bradley R.K."/>
            <person name="Brand A.D."/>
            <person name="Brent M.R."/>
            <person name="Brooks A.N."/>
            <person name="Brown R.H."/>
            <person name="Butlin R.K."/>
            <person name="Caggese C."/>
            <person name="Calvi B.R."/>
            <person name="Bernardo de Carvalho A."/>
            <person name="Caspi A."/>
            <person name="Castrezana S."/>
            <person name="Celniker S.E."/>
            <person name="Chang J.L."/>
            <person name="Chapple C."/>
            <person name="Chatterji S."/>
            <person name="Chinwalla A."/>
            <person name="Civetta A."/>
            <person name="Clifton S.W."/>
            <person name="Comeron J.M."/>
            <person name="Costello J.C."/>
            <person name="Coyne J.A."/>
            <person name="Daub J."/>
            <person name="David R.G."/>
            <person name="Delcher A.L."/>
            <person name="Delehaunty K."/>
            <person name="Do C.B."/>
            <person name="Ebling H."/>
            <person name="Edwards K."/>
            <person name="Eickbush T."/>
            <person name="Evans J.D."/>
            <person name="Filipski A."/>
            <person name="Findeiss S."/>
            <person name="Freyhult E."/>
            <person name="Fulton L."/>
            <person name="Fulton R."/>
            <person name="Garcia A.C."/>
            <person name="Gardiner A."/>
            <person name="Garfield D.A."/>
            <person name="Garvin B.E."/>
            <person name="Gibson G."/>
            <person name="Gilbert D."/>
            <person name="Gnerre S."/>
            <person name="Godfrey J."/>
            <person name="Good R."/>
            <person name="Gotea V."/>
            <person name="Gravely B."/>
            <person name="Greenberg A.J."/>
            <person name="Griffiths-Jones S."/>
            <person name="Gross S."/>
            <person name="Guigo R."/>
            <person name="Gustafson E.A."/>
            <person name="Haerty W."/>
            <person name="Hahn M.W."/>
            <person name="Halligan D.L."/>
            <person name="Halpern A.L."/>
            <person name="Halter G.M."/>
            <person name="Han M.V."/>
            <person name="Heger A."/>
            <person name="Hillier L."/>
            <person name="Hinrichs A.S."/>
            <person name="Holmes I."/>
            <person name="Hoskins R.A."/>
            <person name="Hubisz M.J."/>
            <person name="Hultmark D."/>
            <person name="Huntley M.A."/>
            <person name="Jaffe D.B."/>
            <person name="Jagadeeshan S."/>
            <person name="Jeck W.R."/>
            <person name="Johnson J."/>
            <person name="Jones C.D."/>
            <person name="Jordan W.C."/>
            <person name="Karpen G.H."/>
            <person name="Kataoka E."/>
            <person name="Keightley P.D."/>
            <person name="Kheradpour P."/>
            <person name="Kirkness E.F."/>
            <person name="Koerich L.B."/>
            <person name="Kristiansen K."/>
            <person name="Kudrna D."/>
            <person name="Kulathinal R.J."/>
            <person name="Kumar S."/>
            <person name="Kwok R."/>
            <person name="Lander E."/>
            <person name="Langley C.H."/>
            <person name="Lapoint R."/>
            <person name="Lazzaro B.P."/>
            <person name="Lee S.J."/>
            <person name="Levesque L."/>
            <person name="Li R."/>
            <person name="Lin C.F."/>
            <person name="Lin M.F."/>
            <person name="Lindblad-Toh K."/>
            <person name="Llopart A."/>
            <person name="Long M."/>
            <person name="Low L."/>
            <person name="Lozovsky E."/>
            <person name="Lu J."/>
            <person name="Luo M."/>
            <person name="Machado C.A."/>
            <person name="Makalowski W."/>
            <person name="Marzo M."/>
            <person name="Matsuda M."/>
            <person name="Matzkin L."/>
            <person name="McAllister B."/>
            <person name="McBride C.S."/>
            <person name="McKernan B."/>
            <person name="McKernan K."/>
            <person name="Mendez-Lago M."/>
            <person name="Minx P."/>
            <person name="Mollenhauer M.U."/>
            <person name="Montooth K."/>
            <person name="Mount S.M."/>
            <person name="Mu X."/>
            <person name="Myers E."/>
            <person name="Negre B."/>
            <person name="Newfeld S."/>
            <person name="Nielsen R."/>
            <person name="Noor M.A."/>
            <person name="O'Grady P."/>
            <person name="Pachter L."/>
            <person name="Papaceit M."/>
            <person name="Parisi M.J."/>
            <person name="Parisi M."/>
            <person name="Parts L."/>
            <person name="Pedersen J.S."/>
            <person name="Pesole G."/>
            <person name="Phillippy A.M."/>
            <person name="Ponting C.P."/>
            <person name="Pop M."/>
            <person name="Porcelli D."/>
            <person name="Powell J.R."/>
            <person name="Prohaska S."/>
            <person name="Pruitt K."/>
            <person name="Puig M."/>
            <person name="Quesneville H."/>
            <person name="Ram K.R."/>
            <person name="Rand D."/>
            <person name="Rasmussen M.D."/>
            <person name="Reed L.K."/>
            <person name="Reenan R."/>
            <person name="Reily A."/>
            <person name="Remington K.A."/>
            <person name="Rieger T.T."/>
            <person name="Ritchie M.G."/>
            <person name="Robin C."/>
            <person name="Rogers Y.H."/>
            <person name="Rohde C."/>
            <person name="Rozas J."/>
            <person name="Rubenfield M.J."/>
            <person name="Ruiz A."/>
            <person name="Russo S."/>
            <person name="Salzberg S.L."/>
            <person name="Sanchez-Gracia A."/>
            <person name="Saranga D.J."/>
            <person name="Sato H."/>
            <person name="Schaeffer S.W."/>
            <person name="Schatz M.C."/>
            <person name="Schlenke T."/>
            <person name="Schwartz R."/>
            <person name="Segarra C."/>
            <person name="Singh R.S."/>
            <person name="Sirot L."/>
            <person name="Sirota M."/>
            <person name="Sisneros N.B."/>
            <person name="Smith C.D."/>
            <person name="Smith T.F."/>
            <person name="Spieth J."/>
            <person name="Stage D.E."/>
            <person name="Stark A."/>
            <person name="Stephan W."/>
            <person name="Strausberg R.L."/>
            <person name="Strempel S."/>
            <person name="Sturgill D."/>
            <person name="Sutton G."/>
            <person name="Sutton G.G."/>
            <person name="Tao W."/>
            <person name="Teichmann S."/>
            <person name="Tobari Y.N."/>
            <person name="Tomimura Y."/>
            <person name="Tsolas J.M."/>
            <person name="Valente V.L."/>
            <person name="Venter E."/>
            <person name="Venter J.C."/>
            <person name="Vicario S."/>
            <person name="Vieira F.G."/>
            <person name="Vilella A.J."/>
            <person name="Villasante A."/>
            <person name="Walenz B."/>
            <person name="Wang J."/>
            <person name="Wasserman M."/>
            <person name="Watts T."/>
            <person name="Wilson D."/>
            <person name="Wilson R.K."/>
            <person name="Wing R.A."/>
            <person name="Wolfner M.F."/>
            <person name="Wong A."/>
            <person name="Wong G.K."/>
            <person name="Wu C.I."/>
            <person name="Wu G."/>
            <person name="Yamamoto D."/>
            <person name="Yang H.P."/>
            <person name="Yang S.P."/>
            <person name="Yorke J.A."/>
            <person name="Yoshida K."/>
            <person name="Zdobnov E."/>
            <person name="Zhang P."/>
            <person name="Zhang Y."/>
            <person name="Zimin A.V."/>
            <person name="Baldwin J."/>
            <person name="Abdouelleil A."/>
            <person name="Abdulkadir J."/>
            <person name="Abebe A."/>
            <person name="Abera B."/>
            <person name="Abreu J."/>
            <person name="Acer S.C."/>
            <person name="Aftuck L."/>
            <person name="Alexander A."/>
            <person name="An P."/>
            <person name="Anderson E."/>
            <person name="Anderson S."/>
            <person name="Arachi H."/>
            <person name="Azer M."/>
            <person name="Bachantsang P."/>
            <person name="Barry A."/>
            <person name="Bayul T."/>
            <person name="Berlin A."/>
            <person name="Bessette D."/>
            <person name="Bloom T."/>
            <person name="Blye J."/>
            <person name="Boguslavskiy L."/>
            <person name="Bonnet C."/>
            <person name="Boukhgalter B."/>
            <person name="Bourzgui I."/>
            <person name="Brown A."/>
            <person name="Cahill P."/>
            <person name="Channer S."/>
            <person name="Cheshatsang Y."/>
            <person name="Chuda L."/>
            <person name="Citroen M."/>
            <person name="Collymore A."/>
            <person name="Cooke P."/>
            <person name="Costello M."/>
            <person name="D'Aco K."/>
            <person name="Daza R."/>
            <person name="De Haan G."/>
            <person name="DeGray S."/>
            <person name="DeMaso C."/>
            <person name="Dhargay N."/>
            <person name="Dooley K."/>
            <person name="Dooley E."/>
            <person name="Doricent M."/>
            <person name="Dorje P."/>
            <person name="Dorjee K."/>
            <person name="Dupes A."/>
            <person name="Elong R."/>
            <person name="Falk J."/>
            <person name="Farina A."/>
            <person name="Faro S."/>
            <person name="Ferguson D."/>
            <person name="Fisher S."/>
            <person name="Foley C.D."/>
            <person name="Franke A."/>
            <person name="Friedrich D."/>
            <person name="Gadbois L."/>
            <person name="Gearin G."/>
            <person name="Gearin C.R."/>
            <person name="Giannoukos G."/>
            <person name="Goode T."/>
            <person name="Graham J."/>
            <person name="Grandbois E."/>
            <person name="Grewal S."/>
            <person name="Gyaltsen K."/>
            <person name="Hafez N."/>
            <person name="Hagos B."/>
            <person name="Hall J."/>
            <person name="Henson C."/>
            <person name="Hollinger A."/>
            <person name="Honan T."/>
            <person name="Huard M.D."/>
            <person name="Hughes L."/>
            <person name="Hurhula B."/>
            <person name="Husby M.E."/>
            <person name="Kamat A."/>
            <person name="Kanga B."/>
            <person name="Kashin S."/>
            <person name="Khazanovich D."/>
            <person name="Kisner P."/>
            <person name="Lance K."/>
            <person name="Lara M."/>
            <person name="Lee W."/>
            <person name="Lennon N."/>
            <person name="Letendre F."/>
            <person name="LeVine R."/>
            <person name="Lipovsky A."/>
            <person name="Liu X."/>
            <person name="Liu J."/>
            <person name="Liu S."/>
            <person name="Lokyitsang T."/>
            <person name="Lokyitsang Y."/>
            <person name="Lubonja R."/>
            <person name="Lui A."/>
            <person name="MacDonald P."/>
            <person name="Magnisalis V."/>
            <person name="Maru K."/>
            <person name="Matthews C."/>
            <person name="McCusker W."/>
            <person name="McDonough S."/>
            <person name="Mehta T."/>
            <person name="Meldrim J."/>
            <person name="Meneus L."/>
            <person name="Mihai O."/>
            <person name="Mihalev A."/>
            <person name="Mihova T."/>
            <person name="Mittelman R."/>
            <person name="Mlenga V."/>
            <person name="Montmayeur A."/>
            <person name="Mulrain L."/>
            <person name="Navidi A."/>
            <person name="Naylor J."/>
            <person name="Negash T."/>
            <person name="Nguyen T."/>
            <person name="Nguyen N."/>
            <person name="Nicol R."/>
            <person name="Norbu C."/>
            <person name="Norbu N."/>
            <person name="Novod N."/>
            <person name="O'Neill B."/>
            <person name="Osman S."/>
            <person name="Markiewicz E."/>
            <person name="Oyono O.L."/>
            <person name="Patti C."/>
            <person name="Phunkhang P."/>
            <person name="Pierre F."/>
            <person name="Priest M."/>
            <person name="Raghuraman S."/>
            <person name="Rege F."/>
            <person name="Reyes R."/>
            <person name="Rise C."/>
            <person name="Rogov P."/>
            <person name="Ross K."/>
            <person name="Ryan E."/>
            <person name="Settipalli S."/>
            <person name="Shea T."/>
            <person name="Sherpa N."/>
            <person name="Shi L."/>
            <person name="Shih D."/>
            <person name="Sparrow T."/>
            <person name="Spaulding J."/>
            <person name="Stalker J."/>
            <person name="Stange-Thomann N."/>
            <person name="Stavropoulos S."/>
            <person name="Stone C."/>
            <person name="Strader C."/>
            <person name="Tesfaye S."/>
            <person name="Thomson T."/>
            <person name="Thoulutsang Y."/>
            <person name="Thoulutsang D."/>
            <person name="Topham K."/>
            <person name="Topping I."/>
            <person name="Tsamla T."/>
            <person name="Vassiliev H."/>
            <person name="Vo A."/>
            <person name="Wangchuk T."/>
            <person name="Wangdi T."/>
            <person name="Weiand M."/>
            <person name="Wilkinson J."/>
            <person name="Wilson A."/>
            <person name="Yadav S."/>
            <person name="Young G."/>
            <person name="Yu Q."/>
            <person name="Zembek L."/>
            <person name="Zhong D."/>
            <person name="Zimmer A."/>
            <person name="Zwirko Z."/>
            <person name="Jaffe D.B."/>
            <person name="Alvarez P."/>
            <person name="Brockman W."/>
            <person name="Butler J."/>
            <person name="Chin C."/>
            <person name="Gnerre S."/>
            <person name="Grabherr M."/>
            <person name="Kleber M."/>
            <person name="Mauceli E."/>
            <person name="MacCallum I."/>
        </authorList>
    </citation>
    <scope>NUCLEOTIDE SEQUENCE [LARGE SCALE GENOMIC DNA]</scope>
    <source>
        <strain evidence="3">Tucson 15010-1051.87</strain>
    </source>
</reference>
<dbReference type="AlphaFoldDB" id="B4LJ01"/>
<dbReference type="Gene3D" id="1.25.40.420">
    <property type="match status" value="1"/>
</dbReference>
<dbReference type="KEGG" id="dvi:6625296"/>
<dbReference type="SMART" id="SM00875">
    <property type="entry name" value="BACK"/>
    <property type="match status" value="1"/>
</dbReference>
<dbReference type="Pfam" id="PF07707">
    <property type="entry name" value="BACK"/>
    <property type="match status" value="1"/>
</dbReference>
<feature type="domain" description="BACK" evidence="1">
    <location>
        <begin position="171"/>
        <end position="269"/>
    </location>
</feature>
<dbReference type="InParanoid" id="B4LJ01"/>
<dbReference type="eggNOG" id="ENOG502T84B">
    <property type="taxonomic scope" value="Eukaryota"/>
</dbReference>
<dbReference type="InterPro" id="IPR011705">
    <property type="entry name" value="BACK"/>
</dbReference>
<proteinExistence type="predicted"/>
<evidence type="ECO:0000259" key="1">
    <source>
        <dbReference type="SMART" id="SM00875"/>
    </source>
</evidence>
<dbReference type="Pfam" id="PF00651">
    <property type="entry name" value="BTB"/>
    <property type="match status" value="1"/>
</dbReference>
<dbReference type="Pfam" id="PF15881">
    <property type="entry name" value="DUF4734"/>
    <property type="match status" value="1"/>
</dbReference>
<dbReference type="EMBL" id="CH940648">
    <property type="protein sequence ID" value="EDW60451.1"/>
    <property type="molecule type" value="Genomic_DNA"/>
</dbReference>
<dbReference type="OrthoDB" id="6350321at2759"/>
<name>B4LJ01_DROVI</name>
<organism evidence="2 3">
    <name type="scientific">Drosophila virilis</name>
    <name type="common">Fruit fly</name>
    <dbReference type="NCBI Taxonomy" id="7244"/>
    <lineage>
        <taxon>Eukaryota</taxon>
        <taxon>Metazoa</taxon>
        <taxon>Ecdysozoa</taxon>
        <taxon>Arthropoda</taxon>
        <taxon>Hexapoda</taxon>
        <taxon>Insecta</taxon>
        <taxon>Pterygota</taxon>
        <taxon>Neoptera</taxon>
        <taxon>Endopterygota</taxon>
        <taxon>Diptera</taxon>
        <taxon>Brachycera</taxon>
        <taxon>Muscomorpha</taxon>
        <taxon>Ephydroidea</taxon>
        <taxon>Drosophilidae</taxon>
        <taxon>Drosophila</taxon>
    </lineage>
</organism>
<sequence>MFDLSQNVEKAAIEPSLPKVALGEYRGGNQLPIWDIAEKDFQMKKQDSLVPLVLQFWEENDATDLVLKLGTKQICVNRLRFMCQSKFIKDNLTGGQRELVLPEDRVPAEGLVRVCDWINKPDPKLERRHIMQVLAAAIYLEIEPLVKQVWFCLDLVDDFREDQAFVVSFEALNLGNKLPLLGLDTTMLLRIQCFFLTLVASVEFVKLPLQHVRCLLSSENVAVNSEKEIFFSAVRWLNHDWAARAKHTLEIMETVRLLLLPRTFIMELQAPTDEPSLNCIIEMVEFQQIIYEAYSAYTMLIFNDGSELFGQLYDIFKVEVPVRRPFICHKECTYHRAHPDDPSDDFTYKHFLCYLRLLQTSGAYTWKGLQVQHITCPYKPL</sequence>
<dbReference type="STRING" id="7244.B4LJ01"/>
<evidence type="ECO:0000313" key="3">
    <source>
        <dbReference type="Proteomes" id="UP000008792"/>
    </source>
</evidence>
<dbReference type="InterPro" id="IPR000210">
    <property type="entry name" value="BTB/POZ_dom"/>
</dbReference>
<keyword evidence="3" id="KW-1185">Reference proteome</keyword>
<dbReference type="PANTHER" id="PTHR22667:SF0">
    <property type="entry name" value="AT01380P-RELATED"/>
    <property type="match status" value="1"/>
</dbReference>
<dbReference type="PANTHER" id="PTHR22667">
    <property type="entry name" value="AT01380P-RELATED"/>
    <property type="match status" value="1"/>
</dbReference>
<dbReference type="Gene3D" id="3.30.710.10">
    <property type="entry name" value="Potassium Channel Kv1.1, Chain A"/>
    <property type="match status" value="1"/>
</dbReference>